<reference evidence="1" key="1">
    <citation type="submission" date="2020-08" db="EMBL/GenBank/DDBJ databases">
        <title>Multicomponent nature underlies the extraordinary mechanical properties of spider dragline silk.</title>
        <authorList>
            <person name="Kono N."/>
            <person name="Nakamura H."/>
            <person name="Mori M."/>
            <person name="Yoshida Y."/>
            <person name="Ohtoshi R."/>
            <person name="Malay A.D."/>
            <person name="Moran D.A.P."/>
            <person name="Tomita M."/>
            <person name="Numata K."/>
            <person name="Arakawa K."/>
        </authorList>
    </citation>
    <scope>NUCLEOTIDE SEQUENCE</scope>
</reference>
<protein>
    <submittedName>
        <fullName evidence="1">Uncharacterized protein</fullName>
    </submittedName>
</protein>
<proteinExistence type="predicted"/>
<gene>
    <name evidence="1" type="primary">AVEN_15693_1</name>
    <name evidence="1" type="ORF">NPIL_66051</name>
</gene>
<keyword evidence="2" id="KW-1185">Reference proteome</keyword>
<organism evidence="1 2">
    <name type="scientific">Nephila pilipes</name>
    <name type="common">Giant wood spider</name>
    <name type="synonym">Nephila maculata</name>
    <dbReference type="NCBI Taxonomy" id="299642"/>
    <lineage>
        <taxon>Eukaryota</taxon>
        <taxon>Metazoa</taxon>
        <taxon>Ecdysozoa</taxon>
        <taxon>Arthropoda</taxon>
        <taxon>Chelicerata</taxon>
        <taxon>Arachnida</taxon>
        <taxon>Araneae</taxon>
        <taxon>Araneomorphae</taxon>
        <taxon>Entelegynae</taxon>
        <taxon>Araneoidea</taxon>
        <taxon>Nephilidae</taxon>
        <taxon>Nephila</taxon>
    </lineage>
</organism>
<dbReference type="OrthoDB" id="6462430at2759"/>
<name>A0A8X6JQ59_NEPPI</name>
<dbReference type="AlphaFoldDB" id="A0A8X6JQ59"/>
<dbReference type="EMBL" id="BMAW01087307">
    <property type="protein sequence ID" value="GFS28927.1"/>
    <property type="molecule type" value="Genomic_DNA"/>
</dbReference>
<accession>A0A8X6JQ59</accession>
<comment type="caution">
    <text evidence="1">The sequence shown here is derived from an EMBL/GenBank/DDBJ whole genome shotgun (WGS) entry which is preliminary data.</text>
</comment>
<sequence length="103" mass="11220">MITKVLGTYSQSIRNVNLQLGKGINAQPEVASSLLRKCIIAIEELSSRIDENLVKELTGNSQTSFRNLYEQNMGGRPSAKLFASTNTAPICTACIKPCLSMNN</sequence>
<dbReference type="Proteomes" id="UP000887013">
    <property type="component" value="Unassembled WGS sequence"/>
</dbReference>
<evidence type="ECO:0000313" key="1">
    <source>
        <dbReference type="EMBL" id="GFS28927.1"/>
    </source>
</evidence>
<evidence type="ECO:0000313" key="2">
    <source>
        <dbReference type="Proteomes" id="UP000887013"/>
    </source>
</evidence>